<dbReference type="SUPFAM" id="SSF55781">
    <property type="entry name" value="GAF domain-like"/>
    <property type="match status" value="1"/>
</dbReference>
<proteinExistence type="predicted"/>
<gene>
    <name evidence="2" type="ORF">NP777_32305</name>
</gene>
<dbReference type="EMBL" id="JANIAA010000029">
    <property type="protein sequence ID" value="MCQ8192858.1"/>
    <property type="molecule type" value="Genomic_DNA"/>
</dbReference>
<evidence type="ECO:0000313" key="2">
    <source>
        <dbReference type="EMBL" id="MCQ8192858.1"/>
    </source>
</evidence>
<protein>
    <submittedName>
        <fullName evidence="2">PAS domain-containing protein</fullName>
    </submittedName>
</protein>
<dbReference type="Gene3D" id="3.30.450.40">
    <property type="match status" value="1"/>
</dbReference>
<dbReference type="Pfam" id="PF08448">
    <property type="entry name" value="PAS_4"/>
    <property type="match status" value="1"/>
</dbReference>
<organism evidence="2 3">
    <name type="scientific">Streptomyces rugosispiralis</name>
    <dbReference type="NCBI Taxonomy" id="2967341"/>
    <lineage>
        <taxon>Bacteria</taxon>
        <taxon>Bacillati</taxon>
        <taxon>Actinomycetota</taxon>
        <taxon>Actinomycetes</taxon>
        <taxon>Kitasatosporales</taxon>
        <taxon>Streptomycetaceae</taxon>
        <taxon>Streptomyces</taxon>
    </lineage>
</organism>
<dbReference type="Proteomes" id="UP001204746">
    <property type="component" value="Unassembled WGS sequence"/>
</dbReference>
<dbReference type="RefSeq" id="WP_256653716.1">
    <property type="nucleotide sequence ID" value="NZ_JANIAA010000029.1"/>
</dbReference>
<evidence type="ECO:0000313" key="3">
    <source>
        <dbReference type="Proteomes" id="UP001204746"/>
    </source>
</evidence>
<evidence type="ECO:0000259" key="1">
    <source>
        <dbReference type="Pfam" id="PF08448"/>
    </source>
</evidence>
<name>A0ABT1V653_9ACTN</name>
<reference evidence="2 3" key="1">
    <citation type="submission" date="2022-07" db="EMBL/GenBank/DDBJ databases">
        <authorList>
            <person name="Phongsopitanun W."/>
            <person name="Tanasupawat S."/>
        </authorList>
    </citation>
    <scope>NUCLEOTIDE SEQUENCE [LARGE SCALE GENOMIC DNA]</scope>
    <source>
        <strain evidence="2 3">RCU-064</strain>
    </source>
</reference>
<keyword evidence="3" id="KW-1185">Reference proteome</keyword>
<sequence length="398" mass="41897">MPDAQEFGAELSDFRRRVDELRTARALPSQERPSLLDAALFELQHVVDVLWPRYEELTAGSSRGPGGGRGDPQEQQLLRALFQRLPIATVLLDRDAVVRRMNFTATQLFHTRAGYATGRPLTATLRRDGQAALRSQVAAVARGEGDRSLTVWLSQPPVHGEVRVTLAALRPPGEPHPAVLAAFQPGVAGPAADEPAAGVRAQESRPDLGEVSRHAALLDLVDDTAAALLRVAPAGGGPEAVLAAVAEVLHGRFADWVIADLPSKEGPGNPRRVVALGPRDAVGDRMASPLAKQDPADCPLVVDALYEGASALRVSPVDADAFGLDATGAPVLVREEVTSLLCIPLRTDAGPVLGALTLFRTGGRGAFEMAEAGVADRISRHVALAMTHTAERAAAPGA</sequence>
<feature type="domain" description="PAS fold-4" evidence="1">
    <location>
        <begin position="83"/>
        <end position="175"/>
    </location>
</feature>
<dbReference type="SUPFAM" id="SSF55785">
    <property type="entry name" value="PYP-like sensor domain (PAS domain)"/>
    <property type="match status" value="1"/>
</dbReference>
<dbReference type="InterPro" id="IPR035965">
    <property type="entry name" value="PAS-like_dom_sf"/>
</dbReference>
<dbReference type="InterPro" id="IPR029016">
    <property type="entry name" value="GAF-like_dom_sf"/>
</dbReference>
<accession>A0ABT1V653</accession>
<comment type="caution">
    <text evidence="2">The sequence shown here is derived from an EMBL/GenBank/DDBJ whole genome shotgun (WGS) entry which is preliminary data.</text>
</comment>
<dbReference type="InterPro" id="IPR013656">
    <property type="entry name" value="PAS_4"/>
</dbReference>
<dbReference type="Gene3D" id="3.30.450.20">
    <property type="entry name" value="PAS domain"/>
    <property type="match status" value="1"/>
</dbReference>